<dbReference type="AlphaFoldDB" id="U1LL10"/>
<feature type="transmembrane region" description="Helical" evidence="26">
    <location>
        <begin position="163"/>
        <end position="184"/>
    </location>
</feature>
<dbReference type="EMBL" id="ASHR01000043">
    <property type="protein sequence ID" value="ERG62989.1"/>
    <property type="molecule type" value="Genomic_DNA"/>
</dbReference>
<comment type="similarity">
    <text evidence="3">Belongs to the major facilitator superfamily.</text>
</comment>
<feature type="transmembrane region" description="Helical" evidence="26">
    <location>
        <begin position="285"/>
        <end position="304"/>
    </location>
</feature>
<feature type="domain" description="Major facilitator superfamily (MFS) profile" evidence="27">
    <location>
        <begin position="9"/>
        <end position="416"/>
    </location>
</feature>
<organism evidence="28 29">
    <name type="scientific">Agrococcus pavilionensis RW1</name>
    <dbReference type="NCBI Taxonomy" id="1330458"/>
    <lineage>
        <taxon>Bacteria</taxon>
        <taxon>Bacillati</taxon>
        <taxon>Actinomycetota</taxon>
        <taxon>Actinomycetes</taxon>
        <taxon>Micrococcales</taxon>
        <taxon>Microbacteriaceae</taxon>
        <taxon>Agrococcus</taxon>
    </lineage>
</organism>
<evidence type="ECO:0000256" key="16">
    <source>
        <dbReference type="ARBA" id="ARBA00044899"/>
    </source>
</evidence>
<evidence type="ECO:0000256" key="20">
    <source>
        <dbReference type="ARBA" id="ARBA00044919"/>
    </source>
</evidence>
<keyword evidence="6 26" id="KW-1133">Transmembrane helix</keyword>
<name>U1LL10_9MICO</name>
<evidence type="ECO:0000256" key="3">
    <source>
        <dbReference type="ARBA" id="ARBA00008335"/>
    </source>
</evidence>
<evidence type="ECO:0000256" key="11">
    <source>
        <dbReference type="ARBA" id="ARBA00044881"/>
    </source>
</evidence>
<keyword evidence="8" id="KW-0458">Lysosome</keyword>
<feature type="transmembrane region" description="Helical" evidence="26">
    <location>
        <begin position="46"/>
        <end position="67"/>
    </location>
</feature>
<reference evidence="28 29" key="1">
    <citation type="journal article" date="2013" name="Genome Announc.">
        <title>First draft genome sequence from a member of the genus agrococcus, isolated from modern microbialites.</title>
        <authorList>
            <person name="White R.A.III."/>
            <person name="Grassa C.J."/>
            <person name="Suttle C.A."/>
        </authorList>
    </citation>
    <scope>NUCLEOTIDE SEQUENCE [LARGE SCALE GENOMIC DNA]</scope>
    <source>
        <strain evidence="28 29">RW1</strain>
    </source>
</reference>
<comment type="catalytic activity">
    <reaction evidence="18">
        <text>L-arginyl-glycine(out) = L-arginyl-glycine(in)</text>
        <dbReference type="Rhea" id="RHEA:79391"/>
        <dbReference type="ChEBI" id="CHEBI:229955"/>
    </reaction>
</comment>
<gene>
    <name evidence="28" type="ORF">L332_00735</name>
</gene>
<keyword evidence="4" id="KW-0813">Transport</keyword>
<dbReference type="Pfam" id="PF07690">
    <property type="entry name" value="MFS_1"/>
    <property type="match status" value="1"/>
</dbReference>
<comment type="catalytic activity">
    <reaction evidence="14">
        <text>L-alpha-aminoacyl-L-lysine(out) = L-alpha-aminoacyl-L-lysine(in)</text>
        <dbReference type="Rhea" id="RHEA:79383"/>
        <dbReference type="ChEBI" id="CHEBI:229966"/>
    </reaction>
</comment>
<feature type="transmembrane region" description="Helical" evidence="26">
    <location>
        <begin position="390"/>
        <end position="409"/>
    </location>
</feature>
<comment type="function">
    <text evidence="24">Lysosomal dipeptide uniporter that selectively exports lysine, arginine or histidine-containing dipeptides with a net positive charge from the lysosome lumen into the cytosol. Could play a role in a specific type of protein O-glycosylation indirectly regulating macrophages migration and tissue invasion. Also essential for liver homeostasis.</text>
</comment>
<comment type="catalytic activity">
    <reaction evidence="10">
        <text>L-histidyl-glycine(out) = L-histidyl-glycine(in)</text>
        <dbReference type="Rhea" id="RHEA:79395"/>
        <dbReference type="ChEBI" id="CHEBI:229957"/>
    </reaction>
</comment>
<evidence type="ECO:0000256" key="14">
    <source>
        <dbReference type="ARBA" id="ARBA00044893"/>
    </source>
</evidence>
<comment type="catalytic activity">
    <reaction evidence="20">
        <text>L-alanyl-L-lysine(out) = L-alanyl-L-lysine(in)</text>
        <dbReference type="Rhea" id="RHEA:79415"/>
        <dbReference type="ChEBI" id="CHEBI:192470"/>
    </reaction>
</comment>
<dbReference type="Proteomes" id="UP000016462">
    <property type="component" value="Unassembled WGS sequence"/>
</dbReference>
<comment type="catalytic activity">
    <reaction evidence="16">
        <text>L-arginyl-L-alpha-amino acid(out) = L-arginyl-L-alpha-amino acid(in)</text>
        <dbReference type="Rhea" id="RHEA:79371"/>
        <dbReference type="ChEBI" id="CHEBI:84315"/>
    </reaction>
</comment>
<evidence type="ECO:0000256" key="12">
    <source>
        <dbReference type="ARBA" id="ARBA00044884"/>
    </source>
</evidence>
<evidence type="ECO:0000256" key="15">
    <source>
        <dbReference type="ARBA" id="ARBA00044898"/>
    </source>
</evidence>
<evidence type="ECO:0000256" key="1">
    <source>
        <dbReference type="ARBA" id="ARBA00004155"/>
    </source>
</evidence>
<dbReference type="GO" id="GO:0005886">
    <property type="term" value="C:plasma membrane"/>
    <property type="evidence" value="ECO:0007669"/>
    <property type="project" value="UniProtKB-SubCell"/>
</dbReference>
<feature type="transmembrane region" description="Helical" evidence="26">
    <location>
        <begin position="251"/>
        <end position="273"/>
    </location>
</feature>
<dbReference type="PANTHER" id="PTHR23512">
    <property type="entry name" value="MAJOR FACILITATOR SUPERFAMILY DOMAIN-CONTAINING PROTEIN 1"/>
    <property type="match status" value="1"/>
</dbReference>
<evidence type="ECO:0000256" key="23">
    <source>
        <dbReference type="ARBA" id="ARBA00045018"/>
    </source>
</evidence>
<evidence type="ECO:0000256" key="2">
    <source>
        <dbReference type="ARBA" id="ARBA00004651"/>
    </source>
</evidence>
<evidence type="ECO:0000256" key="18">
    <source>
        <dbReference type="ARBA" id="ARBA00044903"/>
    </source>
</evidence>
<feature type="transmembrane region" description="Helical" evidence="26">
    <location>
        <begin position="74"/>
        <end position="92"/>
    </location>
</feature>
<comment type="catalytic activity">
    <reaction evidence="19">
        <text>L-histidyl-L-alpha-amino acid(out) = L-histidyl-L-alpha-amino acid(in)</text>
        <dbReference type="Rhea" id="RHEA:79379"/>
        <dbReference type="ChEBI" id="CHEBI:229964"/>
    </reaction>
</comment>
<evidence type="ECO:0000256" key="10">
    <source>
        <dbReference type="ARBA" id="ARBA00044878"/>
    </source>
</evidence>
<evidence type="ECO:0000256" key="9">
    <source>
        <dbReference type="ARBA" id="ARBA00044876"/>
    </source>
</evidence>
<keyword evidence="29" id="KW-1185">Reference proteome</keyword>
<proteinExistence type="inferred from homology"/>
<evidence type="ECO:0000256" key="17">
    <source>
        <dbReference type="ARBA" id="ARBA00044900"/>
    </source>
</evidence>
<evidence type="ECO:0000313" key="28">
    <source>
        <dbReference type="EMBL" id="ERG62989.1"/>
    </source>
</evidence>
<comment type="catalytic activity">
    <reaction evidence="15">
        <text>L-aspartyl-L-lysine(out) = L-aspartyl-L-lysine(in)</text>
        <dbReference type="Rhea" id="RHEA:79411"/>
        <dbReference type="ChEBI" id="CHEBI:229953"/>
    </reaction>
</comment>
<feature type="transmembrane region" description="Helical" evidence="26">
    <location>
        <begin position="139"/>
        <end position="157"/>
    </location>
</feature>
<dbReference type="PANTHER" id="PTHR23512:SF3">
    <property type="entry name" value="MAJOR FACILITATOR SUPERFAMILY DOMAIN-CONTAINING PROTEIN 1"/>
    <property type="match status" value="1"/>
</dbReference>
<dbReference type="CDD" id="cd06174">
    <property type="entry name" value="MFS"/>
    <property type="match status" value="1"/>
</dbReference>
<dbReference type="OrthoDB" id="4332123at2"/>
<evidence type="ECO:0000313" key="29">
    <source>
        <dbReference type="Proteomes" id="UP000016462"/>
    </source>
</evidence>
<protein>
    <recommendedName>
        <fullName evidence="22">Lysosomal dipeptide transporter MFSD1</fullName>
    </recommendedName>
    <alternativeName>
        <fullName evidence="23">Major facilitator superfamily domain-containing protein 1</fullName>
    </alternativeName>
</protein>
<evidence type="ECO:0000256" key="22">
    <source>
        <dbReference type="ARBA" id="ARBA00044985"/>
    </source>
</evidence>
<evidence type="ECO:0000256" key="4">
    <source>
        <dbReference type="ARBA" id="ARBA00022448"/>
    </source>
</evidence>
<feature type="transmembrane region" description="Helical" evidence="26">
    <location>
        <begin position="98"/>
        <end position="118"/>
    </location>
</feature>
<evidence type="ECO:0000256" key="8">
    <source>
        <dbReference type="ARBA" id="ARBA00023228"/>
    </source>
</evidence>
<evidence type="ECO:0000256" key="7">
    <source>
        <dbReference type="ARBA" id="ARBA00023136"/>
    </source>
</evidence>
<comment type="catalytic activity">
    <reaction evidence="9">
        <text>L-lysyl-L-alanine(out) = L-lysyl-L-alanine(in)</text>
        <dbReference type="Rhea" id="RHEA:79399"/>
        <dbReference type="ChEBI" id="CHEBI:229954"/>
    </reaction>
</comment>
<evidence type="ECO:0000256" key="6">
    <source>
        <dbReference type="ARBA" id="ARBA00022989"/>
    </source>
</evidence>
<keyword evidence="7 26" id="KW-0472">Membrane</keyword>
<comment type="subunit">
    <text evidence="25">Homodimer. Interacts with lysosomal protein GLMP (via lumenal domain); the interaction starts while both proteins are still in the endoplasmic reticulum and is required for stabilization of MFSD1 in lysosomes but has no direct effect on its targeting to lysosomes or transporter activity.</text>
</comment>
<evidence type="ECO:0000256" key="25">
    <source>
        <dbReference type="ARBA" id="ARBA00046376"/>
    </source>
</evidence>
<keyword evidence="5 26" id="KW-0812">Transmembrane</keyword>
<dbReference type="InterPro" id="IPR036259">
    <property type="entry name" value="MFS_trans_sf"/>
</dbReference>
<comment type="catalytic activity">
    <reaction evidence="21">
        <text>L-lysyl-glycine(out) = L-lysyl-glycine(in)</text>
        <dbReference type="Rhea" id="RHEA:79407"/>
        <dbReference type="ChEBI" id="CHEBI:191202"/>
    </reaction>
</comment>
<dbReference type="Gene3D" id="1.20.1250.20">
    <property type="entry name" value="MFS general substrate transporter like domains"/>
    <property type="match status" value="2"/>
</dbReference>
<dbReference type="SUPFAM" id="SSF103473">
    <property type="entry name" value="MFS general substrate transporter"/>
    <property type="match status" value="1"/>
</dbReference>
<comment type="caution">
    <text evidence="28">The sequence shown here is derived from an EMBL/GenBank/DDBJ whole genome shotgun (WGS) entry which is preliminary data.</text>
</comment>
<evidence type="ECO:0000256" key="21">
    <source>
        <dbReference type="ARBA" id="ARBA00044924"/>
    </source>
</evidence>
<evidence type="ECO:0000256" key="26">
    <source>
        <dbReference type="SAM" id="Phobius"/>
    </source>
</evidence>
<sequence length="443" mass="46564">MNSARSWLVWGVAALAYIAAVLHRSSLGVAGPAASERFEVAATELSTLGAVQVGVYAAMQIPVGVLLDRLGPRVLIASGAAVMAGGQLLVAIAEDMPLAILGRVLVGIGDAATFISVIRLQSGWFRGPILAQMSQYTAISGQVGQLLSAVPFVWLLSAAGWTLSFGTLAAVGGVAFVLVLLIVFDAPPGGAPPTGSIDVPEGWLPRLRSAFRTPGTRLGFWTHFSLLGSTNLFLLLWGFPMLVEGLDYSQAQAAGLMSIVVVTGMVVGPIVGITTARFPLRRSTLVLALVALVVAAWAAVLAWPTQPPTWLVVLLLVVLGAAGPGSTVGFDFARTSNPLRVLGSANGIVNVGGFIATFAAMPAVGIILDLVHSARVAGGEAVGLYDWEGFRVALSFQFVLLALGFLMVVRMRRITRSRLREEEGIEVGPLWAAIARRMRRRPD</sequence>
<feature type="transmembrane region" description="Helical" evidence="26">
    <location>
        <begin position="345"/>
        <end position="370"/>
    </location>
</feature>
<evidence type="ECO:0000256" key="5">
    <source>
        <dbReference type="ARBA" id="ARBA00022692"/>
    </source>
</evidence>
<accession>U1LL10</accession>
<dbReference type="GO" id="GO:0022857">
    <property type="term" value="F:transmembrane transporter activity"/>
    <property type="evidence" value="ECO:0007669"/>
    <property type="project" value="InterPro"/>
</dbReference>
<evidence type="ECO:0000256" key="19">
    <source>
        <dbReference type="ARBA" id="ARBA00044912"/>
    </source>
</evidence>
<comment type="catalytic activity">
    <reaction evidence="13">
        <text>L-lysyl-L-alpha-amino acid(out) = L-lysyl-L-alpha-amino acid(in)</text>
        <dbReference type="Rhea" id="RHEA:79387"/>
        <dbReference type="ChEBI" id="CHEBI:229965"/>
    </reaction>
</comment>
<evidence type="ECO:0000256" key="24">
    <source>
        <dbReference type="ARBA" id="ARBA00045709"/>
    </source>
</evidence>
<dbReference type="InterPro" id="IPR020846">
    <property type="entry name" value="MFS_dom"/>
</dbReference>
<comment type="subcellular location">
    <subcellularLocation>
        <location evidence="2">Cell membrane</location>
        <topology evidence="2">Multi-pass membrane protein</topology>
    </subcellularLocation>
    <subcellularLocation>
        <location evidence="1">Lysosome membrane</location>
        <topology evidence="1">Multi-pass membrane protein</topology>
    </subcellularLocation>
</comment>
<feature type="transmembrane region" description="Helical" evidence="26">
    <location>
        <begin position="310"/>
        <end position="333"/>
    </location>
</feature>
<dbReference type="GO" id="GO:0005765">
    <property type="term" value="C:lysosomal membrane"/>
    <property type="evidence" value="ECO:0007669"/>
    <property type="project" value="UniProtKB-SubCell"/>
</dbReference>
<evidence type="ECO:0000256" key="13">
    <source>
        <dbReference type="ARBA" id="ARBA00044891"/>
    </source>
</evidence>
<dbReference type="InterPro" id="IPR011701">
    <property type="entry name" value="MFS"/>
</dbReference>
<dbReference type="PROSITE" id="PS50850">
    <property type="entry name" value="MFS"/>
    <property type="match status" value="1"/>
</dbReference>
<evidence type="ECO:0000259" key="27">
    <source>
        <dbReference type="PROSITE" id="PS50850"/>
    </source>
</evidence>
<comment type="catalytic activity">
    <reaction evidence="17">
        <text>L-lysyl-L-lysine(out) = L-lysyl-L-lysine(in)</text>
        <dbReference type="Rhea" id="RHEA:79403"/>
        <dbReference type="ChEBI" id="CHEBI:229956"/>
    </reaction>
</comment>
<feature type="transmembrane region" description="Helical" evidence="26">
    <location>
        <begin position="218"/>
        <end position="239"/>
    </location>
</feature>
<comment type="catalytic activity">
    <reaction evidence="12">
        <text>L-alpha-aminoacyl-L-histidine(out) = L-alpha-aminoacyl-L-histidine(in)</text>
        <dbReference type="Rhea" id="RHEA:79375"/>
        <dbReference type="ChEBI" id="CHEBI:229967"/>
    </reaction>
</comment>
<comment type="catalytic activity">
    <reaction evidence="11">
        <text>L-alpha-aminoacyl-L-arginine(out) = L-alpha-aminoacyl-L-arginine(in)</text>
        <dbReference type="Rhea" id="RHEA:79367"/>
        <dbReference type="ChEBI" id="CHEBI:229968"/>
    </reaction>
</comment>
<dbReference type="InterPro" id="IPR052187">
    <property type="entry name" value="MFSD1"/>
</dbReference>